<dbReference type="RefSeq" id="WP_102212746.1">
    <property type="nucleotide sequence ID" value="NZ_PNHF01000012.1"/>
</dbReference>
<evidence type="ECO:0000256" key="5">
    <source>
        <dbReference type="ARBA" id="ARBA00022989"/>
    </source>
</evidence>
<dbReference type="PANTHER" id="PTHR33452">
    <property type="entry name" value="OXIDOREDUCTASE CATD-RELATED"/>
    <property type="match status" value="1"/>
</dbReference>
<evidence type="ECO:0000256" key="4">
    <source>
        <dbReference type="ARBA" id="ARBA00022692"/>
    </source>
</evidence>
<evidence type="ECO:0000256" key="2">
    <source>
        <dbReference type="ARBA" id="ARBA00006679"/>
    </source>
</evidence>
<evidence type="ECO:0000256" key="1">
    <source>
        <dbReference type="ARBA" id="ARBA00004651"/>
    </source>
</evidence>
<dbReference type="PANTHER" id="PTHR33452:SF1">
    <property type="entry name" value="INNER MEMBRANE PROTEIN YPHA-RELATED"/>
    <property type="match status" value="1"/>
</dbReference>
<dbReference type="AlphaFoldDB" id="A0A2N6SZ40"/>
<accession>A0A2N6SZ40</accession>
<dbReference type="Proteomes" id="UP000235363">
    <property type="component" value="Unassembled WGS sequence"/>
</dbReference>
<organism evidence="8 9">
    <name type="scientific">Corynebacterium xerosis</name>
    <dbReference type="NCBI Taxonomy" id="1725"/>
    <lineage>
        <taxon>Bacteria</taxon>
        <taxon>Bacillati</taxon>
        <taxon>Actinomycetota</taxon>
        <taxon>Actinomycetes</taxon>
        <taxon>Mycobacteriales</taxon>
        <taxon>Corynebacteriaceae</taxon>
        <taxon>Corynebacterium</taxon>
    </lineage>
</organism>
<feature type="transmembrane region" description="Helical" evidence="7">
    <location>
        <begin position="80"/>
        <end position="105"/>
    </location>
</feature>
<feature type="transmembrane region" description="Helical" evidence="7">
    <location>
        <begin position="111"/>
        <end position="132"/>
    </location>
</feature>
<proteinExistence type="inferred from homology"/>
<gene>
    <name evidence="8" type="ORF">CJ204_06315</name>
</gene>
<evidence type="ECO:0000313" key="8">
    <source>
        <dbReference type="EMBL" id="PMC62326.1"/>
    </source>
</evidence>
<comment type="subcellular location">
    <subcellularLocation>
        <location evidence="1">Cell membrane</location>
        <topology evidence="1">Multi-pass membrane protein</topology>
    </subcellularLocation>
</comment>
<evidence type="ECO:0000256" key="7">
    <source>
        <dbReference type="SAM" id="Phobius"/>
    </source>
</evidence>
<protein>
    <recommendedName>
        <fullName evidence="10">DoxX family protein</fullName>
    </recommendedName>
</protein>
<evidence type="ECO:0000313" key="9">
    <source>
        <dbReference type="Proteomes" id="UP000235363"/>
    </source>
</evidence>
<feature type="transmembrane region" description="Helical" evidence="7">
    <location>
        <begin position="51"/>
        <end position="73"/>
    </location>
</feature>
<reference evidence="8 9" key="1">
    <citation type="submission" date="2017-09" db="EMBL/GenBank/DDBJ databases">
        <title>Bacterial strain isolated from the female urinary microbiota.</title>
        <authorList>
            <person name="Thomas-White K."/>
            <person name="Kumar N."/>
            <person name="Forster S."/>
            <person name="Putonti C."/>
            <person name="Lawley T."/>
            <person name="Wolfe A.J."/>
        </authorList>
    </citation>
    <scope>NUCLEOTIDE SEQUENCE [LARGE SCALE GENOMIC DNA]</scope>
    <source>
        <strain evidence="8 9">UMB0908</strain>
    </source>
</reference>
<keyword evidence="4 7" id="KW-0812">Transmembrane</keyword>
<dbReference type="Pfam" id="PF07681">
    <property type="entry name" value="DoxX"/>
    <property type="match status" value="1"/>
</dbReference>
<keyword evidence="3" id="KW-1003">Cell membrane</keyword>
<evidence type="ECO:0000256" key="3">
    <source>
        <dbReference type="ARBA" id="ARBA00022475"/>
    </source>
</evidence>
<dbReference type="STRING" id="1725.WU86_01135"/>
<evidence type="ECO:0000256" key="6">
    <source>
        <dbReference type="ARBA" id="ARBA00023136"/>
    </source>
</evidence>
<dbReference type="EMBL" id="PNHF01000012">
    <property type="protein sequence ID" value="PMC62326.1"/>
    <property type="molecule type" value="Genomic_DNA"/>
</dbReference>
<dbReference type="InterPro" id="IPR032808">
    <property type="entry name" value="DoxX"/>
</dbReference>
<comment type="caution">
    <text evidence="8">The sequence shown here is derived from an EMBL/GenBank/DDBJ whole genome shotgun (WGS) entry which is preliminary data.</text>
</comment>
<comment type="similarity">
    <text evidence="2">Belongs to the DoxX family.</text>
</comment>
<dbReference type="InterPro" id="IPR051907">
    <property type="entry name" value="DoxX-like_oxidoreductase"/>
</dbReference>
<keyword evidence="6 7" id="KW-0472">Membrane</keyword>
<sequence length="162" mass="16358">MTFPALPAVVRDILALIARIGLGAVVLAHGWQKIFDWTIAGTQAGFEGMGAPAPTITAWIAAIVEFVGGILILAGAFQPIVGIIVALQMAAAWAIAHTGAGMFVGDGGPELVIAIGAGALFMAALGSGRFSVDAILASRRARRTGHADAATATSGNATRVRA</sequence>
<evidence type="ECO:0008006" key="10">
    <source>
        <dbReference type="Google" id="ProtNLM"/>
    </source>
</evidence>
<name>A0A2N6SZ40_9CORY</name>
<dbReference type="GO" id="GO:0005886">
    <property type="term" value="C:plasma membrane"/>
    <property type="evidence" value="ECO:0007669"/>
    <property type="project" value="UniProtKB-SubCell"/>
</dbReference>
<keyword evidence="5 7" id="KW-1133">Transmembrane helix</keyword>
<feature type="transmembrane region" description="Helical" evidence="7">
    <location>
        <begin position="12"/>
        <end position="31"/>
    </location>
</feature>